<feature type="transmembrane region" description="Helical" evidence="1">
    <location>
        <begin position="75"/>
        <end position="95"/>
    </location>
</feature>
<accession>A0ABD5RHB5</accession>
<keyword evidence="1" id="KW-0812">Transmembrane</keyword>
<evidence type="ECO:0000313" key="2">
    <source>
        <dbReference type="EMBL" id="MFC5969969.1"/>
    </source>
</evidence>
<comment type="caution">
    <text evidence="2">The sequence shown here is derived from an EMBL/GenBank/DDBJ whole genome shotgun (WGS) entry which is preliminary data.</text>
</comment>
<keyword evidence="1" id="KW-1133">Transmembrane helix</keyword>
<sequence length="327" mass="34488">MLAVPMLAGSAFTGTLVESLMALLLLTVVTVLVGLVVAPLGAVLGALVAPRPVLSLPRGSSAGGLRRRVDTVASLRELGAVVAVLVLACTAVGVVQYTDPTSPTVGDGPAYAGVDAPAAEQVAQAQARTRSHSYTATATTVSYGPNGSRDRERPVTFVFEHDLERDVVRIVTSGVFGSSSTLVTEDAIWYWDGNGTNPAPSEMRPNEGVPRPSSVYGITAVTDAPARVVDTTADTVTVRYSSPASRTGEAYDYPGNRTVTIDRSTGRLVAIETVLVREDGRSVVRTTTFEDYGTTAVERIDTPVRPFRLQVYDVLLGPLNGETPMHT</sequence>
<evidence type="ECO:0000313" key="3">
    <source>
        <dbReference type="Proteomes" id="UP001596099"/>
    </source>
</evidence>
<feature type="transmembrane region" description="Helical" evidence="1">
    <location>
        <begin position="20"/>
        <end position="48"/>
    </location>
</feature>
<dbReference type="EMBL" id="JBHSQH010000001">
    <property type="protein sequence ID" value="MFC5969969.1"/>
    <property type="molecule type" value="Genomic_DNA"/>
</dbReference>
<dbReference type="AlphaFoldDB" id="A0ABD5RHB5"/>
<keyword evidence="1" id="KW-0472">Membrane</keyword>
<organism evidence="2 3">
    <name type="scientific">Halomarina salina</name>
    <dbReference type="NCBI Taxonomy" id="1872699"/>
    <lineage>
        <taxon>Archaea</taxon>
        <taxon>Methanobacteriati</taxon>
        <taxon>Methanobacteriota</taxon>
        <taxon>Stenosarchaea group</taxon>
        <taxon>Halobacteria</taxon>
        <taxon>Halobacteriales</taxon>
        <taxon>Natronomonadaceae</taxon>
        <taxon>Halomarina</taxon>
    </lineage>
</organism>
<protein>
    <submittedName>
        <fullName evidence="2">Uncharacterized protein</fullName>
    </submittedName>
</protein>
<keyword evidence="3" id="KW-1185">Reference proteome</keyword>
<dbReference type="RefSeq" id="WP_247418553.1">
    <property type="nucleotide sequence ID" value="NZ_JALLGW010000002.1"/>
</dbReference>
<name>A0ABD5RHB5_9EURY</name>
<evidence type="ECO:0000256" key="1">
    <source>
        <dbReference type="SAM" id="Phobius"/>
    </source>
</evidence>
<dbReference type="Proteomes" id="UP001596099">
    <property type="component" value="Unassembled WGS sequence"/>
</dbReference>
<proteinExistence type="predicted"/>
<gene>
    <name evidence="2" type="ORF">ACFPYI_01360</name>
</gene>
<reference evidence="2 3" key="1">
    <citation type="journal article" date="2019" name="Int. J. Syst. Evol. Microbiol.">
        <title>The Global Catalogue of Microorganisms (GCM) 10K type strain sequencing project: providing services to taxonomists for standard genome sequencing and annotation.</title>
        <authorList>
            <consortium name="The Broad Institute Genomics Platform"/>
            <consortium name="The Broad Institute Genome Sequencing Center for Infectious Disease"/>
            <person name="Wu L."/>
            <person name="Ma J."/>
        </authorList>
    </citation>
    <scope>NUCLEOTIDE SEQUENCE [LARGE SCALE GENOMIC DNA]</scope>
    <source>
        <strain evidence="2 3">CGMCC 1.12543</strain>
    </source>
</reference>